<evidence type="ECO:0000313" key="1">
    <source>
        <dbReference type="EMBL" id="ANZ49267.1"/>
    </source>
</evidence>
<dbReference type="EMBL" id="KX397368">
    <property type="protein sequence ID" value="ANZ49267.1"/>
    <property type="molecule type" value="Genomic_DNA"/>
</dbReference>
<dbReference type="GeneID" id="29069307"/>
<protein>
    <submittedName>
        <fullName evidence="1">Uncharacterized protein</fullName>
    </submittedName>
</protein>
<name>A0A1B2IDA6_9CAUD</name>
<dbReference type="Proteomes" id="UP000203302">
    <property type="component" value="Segment"/>
</dbReference>
<proteinExistence type="predicted"/>
<dbReference type="OrthoDB" id="27303at10239"/>
<dbReference type="RefSeq" id="YP_009293153.1">
    <property type="nucleotide sequence ID" value="NC_031127.1"/>
</dbReference>
<organism evidence="1 2">
    <name type="scientific">Erwinia phage vB_EamM_Huxley</name>
    <dbReference type="NCBI Taxonomy" id="1883373"/>
    <lineage>
        <taxon>Viruses</taxon>
        <taxon>Duplodnaviria</taxon>
        <taxon>Heunggongvirae</taxon>
        <taxon>Uroviricota</taxon>
        <taxon>Caudoviricetes</taxon>
        <taxon>Chimalliviridae</taxon>
        <taxon>Machinavirus</taxon>
        <taxon>Machinavirus machina</taxon>
    </lineage>
</organism>
<accession>A0A1B2IDA6</accession>
<evidence type="ECO:0000313" key="2">
    <source>
        <dbReference type="Proteomes" id="UP000203302"/>
    </source>
</evidence>
<gene>
    <name evidence="1" type="ORF">HUXLEY_185</name>
</gene>
<reference evidence="2" key="1">
    <citation type="submission" date="2016-06" db="EMBL/GenBank/DDBJ databases">
        <authorList>
            <person name="Berg J.A."/>
            <person name="Grossarth S.E."/>
            <person name="Jarvis T.M."/>
            <person name="Merrill B.D."/>
            <person name="Breakwell D.P."/>
            <person name="Hope S."/>
            <person name="Grose J.H."/>
        </authorList>
    </citation>
    <scope>NUCLEOTIDE SEQUENCE [LARGE SCALE GENOMIC DNA]</scope>
</reference>
<dbReference type="KEGG" id="vg:29069307"/>
<sequence>MSRINYNFDFKLGAKLLEENVLRAPNSHWRLKFGKLLSESGLRAIASPYYQIDELVSVVPCEDREGGALILELNNNEYLRQLENHYAKMLMTAYDVTDKKVSVGNMQSKVIIRQHGNSNTAVVLELWVSGNINDGHPQGVKPFTECFVFEASMERDPYPTGTTDFGTDEERIPDVQERSINSPVYLVQAQNVKTIFGVGAKENPERIYVMARWAGWSEVKFYGGQVLLIAKLSIG</sequence>